<dbReference type="Pfam" id="PF00271">
    <property type="entry name" value="Helicase_C"/>
    <property type="match status" value="1"/>
</dbReference>
<dbReference type="CDD" id="cd17920">
    <property type="entry name" value="DEXHc_RecQ"/>
    <property type="match status" value="1"/>
</dbReference>
<keyword evidence="12" id="KW-0233">DNA recombination</keyword>
<dbReference type="PROSITE" id="PS51192">
    <property type="entry name" value="HELICASE_ATP_BIND_1"/>
    <property type="match status" value="1"/>
</dbReference>
<dbReference type="CDD" id="cd18794">
    <property type="entry name" value="SF2_C_RecQ"/>
    <property type="match status" value="1"/>
</dbReference>
<dbReference type="Gene3D" id="3.40.50.300">
    <property type="entry name" value="P-loop containing nucleotide triphosphate hydrolases"/>
    <property type="match status" value="2"/>
</dbReference>
<dbReference type="InterPro" id="IPR002121">
    <property type="entry name" value="HRDC_dom"/>
</dbReference>
<dbReference type="Gene3D" id="1.10.10.10">
    <property type="entry name" value="Winged helix-like DNA-binding domain superfamily/Winged helix DNA-binding domain"/>
    <property type="match status" value="1"/>
</dbReference>
<dbReference type="SUPFAM" id="SSF52540">
    <property type="entry name" value="P-loop containing nucleoside triphosphate hydrolases"/>
    <property type="match status" value="1"/>
</dbReference>
<evidence type="ECO:0000256" key="13">
    <source>
        <dbReference type="ARBA" id="ARBA00023204"/>
    </source>
</evidence>
<dbReference type="PANTHER" id="PTHR13710:SF105">
    <property type="entry name" value="ATP-DEPENDENT DNA HELICASE Q1"/>
    <property type="match status" value="1"/>
</dbReference>
<evidence type="ECO:0000256" key="1">
    <source>
        <dbReference type="ARBA" id="ARBA00001946"/>
    </source>
</evidence>
<evidence type="ECO:0000256" key="15">
    <source>
        <dbReference type="ARBA" id="ARBA00034617"/>
    </source>
</evidence>
<evidence type="ECO:0000256" key="6">
    <source>
        <dbReference type="ARBA" id="ARBA00022763"/>
    </source>
</evidence>
<evidence type="ECO:0000256" key="4">
    <source>
        <dbReference type="ARBA" id="ARBA00022723"/>
    </source>
</evidence>
<feature type="domain" description="Helicase ATP-binding" evidence="18">
    <location>
        <begin position="56"/>
        <end position="224"/>
    </location>
</feature>
<sequence length="761" mass="85225">MVDATELADREITCESLDQAASSQFVAQGSRLKEARSLLQRLWGYEDFRPLQEQVIQALLDGRESVVVLPTGGGKSLCYQVPALLKPGLAIVVSPLISLMFDQVSSLQEVGVAAAAIHSGLSNQERQQIAGQIRSGELRLLYLSPERLMTDRMLGFLEQVPLSMVAIDEAHCISDWGHDFRPEYRMLSGLKDRFPQLPIHAFTATATQEVRQDIARQLGLANPQFHVGSFDRPNLIYRVLPREDRDQQVISTIRRHPGESGVVYCLRRKDVDDVTMMLRQAGFRALPYHAGLPDEERHANQHAFLNDHVEIIVATVAFGMGIDKSDVRFVIHTGAPKSLEAYQQESGRAGRDGLDAECWLFYAQGDFALWRSLQANLPEEAQQTAQQVLAGMEGFCQSTKCRHRAIVEYFGQAGESGNCGACDICLGELTEVEDSLVVSQKILSCVVRVEQSFGADHVCKVLAGSRAKNILNRGHDQLSTFGLLKGVDLKVLRHWIEQLISQSFLERYGEYSLLRVTPAGRLVLKGVQSPRLLVANSTSFSQTGIAQVAWAGVDRELFEELRDLRRQLATERGVPPFIIFGDAPLREMASVRPLSTTSFRQIRGIGDKKTSLYGEVFVAVISRYCHERNLAGDQFAVRDQNQNSRPAVVDQGPPIRREPGEIQKRAYELFSSGQELEAVAKVLERSRSTVAQYLEEYILDRGLQDGLPWVEKSEFSQIEGAFEPEDHRRLKPAFDRLNGQVSYEKLRVVRACLQNRGHWPM</sequence>
<dbReference type="EC" id="5.6.2.4" evidence="16"/>
<feature type="domain" description="HRDC" evidence="17">
    <location>
        <begin position="551"/>
        <end position="631"/>
    </location>
</feature>
<dbReference type="Pfam" id="PF00570">
    <property type="entry name" value="HRDC"/>
    <property type="match status" value="1"/>
</dbReference>
<evidence type="ECO:0000256" key="7">
    <source>
        <dbReference type="ARBA" id="ARBA00022801"/>
    </source>
</evidence>
<evidence type="ECO:0000256" key="3">
    <source>
        <dbReference type="ARBA" id="ARBA00005446"/>
    </source>
</evidence>
<dbReference type="InterPro" id="IPR027417">
    <property type="entry name" value="P-loop_NTPase"/>
</dbReference>
<keyword evidence="13" id="KW-0234">DNA repair</keyword>
<dbReference type="InterPro" id="IPR004589">
    <property type="entry name" value="DNA_helicase_ATP-dep_RecQ"/>
</dbReference>
<dbReference type="PROSITE" id="PS50967">
    <property type="entry name" value="HRDC"/>
    <property type="match status" value="1"/>
</dbReference>
<dbReference type="InterPro" id="IPR011545">
    <property type="entry name" value="DEAD/DEAH_box_helicase_dom"/>
</dbReference>
<dbReference type="GO" id="GO:0046872">
    <property type="term" value="F:metal ion binding"/>
    <property type="evidence" value="ECO:0007669"/>
    <property type="project" value="UniProtKB-KW"/>
</dbReference>
<keyword evidence="14" id="KW-0413">Isomerase</keyword>
<dbReference type="Proteomes" id="UP000094828">
    <property type="component" value="Unassembled WGS sequence"/>
</dbReference>
<dbReference type="GO" id="GO:0030894">
    <property type="term" value="C:replisome"/>
    <property type="evidence" value="ECO:0007669"/>
    <property type="project" value="TreeGrafter"/>
</dbReference>
<dbReference type="SMART" id="SM00490">
    <property type="entry name" value="HELICc"/>
    <property type="match status" value="1"/>
</dbReference>
<dbReference type="InterPro" id="IPR001650">
    <property type="entry name" value="Helicase_C-like"/>
</dbReference>
<keyword evidence="4" id="KW-0479">Metal-binding</keyword>
<evidence type="ECO:0000256" key="8">
    <source>
        <dbReference type="ARBA" id="ARBA00022806"/>
    </source>
</evidence>
<evidence type="ECO:0000256" key="9">
    <source>
        <dbReference type="ARBA" id="ARBA00022833"/>
    </source>
</evidence>
<dbReference type="InterPro" id="IPR018982">
    <property type="entry name" value="RQC_domain"/>
</dbReference>
<dbReference type="InterPro" id="IPR010997">
    <property type="entry name" value="HRDC-like_sf"/>
</dbReference>
<evidence type="ECO:0000256" key="2">
    <source>
        <dbReference type="ARBA" id="ARBA00001947"/>
    </source>
</evidence>
<dbReference type="InterPro" id="IPR036388">
    <property type="entry name" value="WH-like_DNA-bd_sf"/>
</dbReference>
<dbReference type="SMART" id="SM00487">
    <property type="entry name" value="DEXDc"/>
    <property type="match status" value="1"/>
</dbReference>
<keyword evidence="6" id="KW-0227">DNA damage</keyword>
<dbReference type="GO" id="GO:0006260">
    <property type="term" value="P:DNA replication"/>
    <property type="evidence" value="ECO:0007669"/>
    <property type="project" value="InterPro"/>
</dbReference>
<dbReference type="GO" id="GO:0009378">
    <property type="term" value="F:four-way junction helicase activity"/>
    <property type="evidence" value="ECO:0007669"/>
    <property type="project" value="TreeGrafter"/>
</dbReference>
<dbReference type="Pfam" id="PF14493">
    <property type="entry name" value="HTH_40"/>
    <property type="match status" value="1"/>
</dbReference>
<dbReference type="GO" id="GO:0005524">
    <property type="term" value="F:ATP binding"/>
    <property type="evidence" value="ECO:0007669"/>
    <property type="project" value="UniProtKB-KW"/>
</dbReference>
<evidence type="ECO:0000256" key="10">
    <source>
        <dbReference type="ARBA" id="ARBA00022840"/>
    </source>
</evidence>
<keyword evidence="9" id="KW-0862">Zinc</keyword>
<protein>
    <recommendedName>
        <fullName evidence="16">DNA helicase RecQ</fullName>
        <ecNumber evidence="16">5.6.2.4</ecNumber>
    </recommendedName>
</protein>
<dbReference type="InterPro" id="IPR006293">
    <property type="entry name" value="DNA_helicase_ATP-dep_RecQ_bac"/>
</dbReference>
<dbReference type="GO" id="GO:0043138">
    <property type="term" value="F:3'-5' DNA helicase activity"/>
    <property type="evidence" value="ECO:0007669"/>
    <property type="project" value="UniProtKB-EC"/>
</dbReference>
<dbReference type="InterPro" id="IPR036390">
    <property type="entry name" value="WH_DNA-bd_sf"/>
</dbReference>
<keyword evidence="8 20" id="KW-0347">Helicase</keyword>
<accession>A0A1C3E5P8</accession>
<feature type="domain" description="Helicase C-terminal" evidence="19">
    <location>
        <begin position="245"/>
        <end position="393"/>
    </location>
</feature>
<comment type="cofactor">
    <cofactor evidence="1">
        <name>Mg(2+)</name>
        <dbReference type="ChEBI" id="CHEBI:18420"/>
    </cofactor>
</comment>
<evidence type="ECO:0000256" key="16">
    <source>
        <dbReference type="NCBIfam" id="TIGR01389"/>
    </source>
</evidence>
<comment type="caution">
    <text evidence="20">The sequence shown here is derived from an EMBL/GenBank/DDBJ whole genome shotgun (WGS) entry which is preliminary data.</text>
</comment>
<dbReference type="GO" id="GO:0009432">
    <property type="term" value="P:SOS response"/>
    <property type="evidence" value="ECO:0007669"/>
    <property type="project" value="UniProtKB-UniRule"/>
</dbReference>
<comment type="cofactor">
    <cofactor evidence="2">
        <name>Zn(2+)</name>
        <dbReference type="ChEBI" id="CHEBI:29105"/>
    </cofactor>
</comment>
<keyword evidence="5" id="KW-0547">Nucleotide-binding</keyword>
<dbReference type="GO" id="GO:0005737">
    <property type="term" value="C:cytoplasm"/>
    <property type="evidence" value="ECO:0007669"/>
    <property type="project" value="TreeGrafter"/>
</dbReference>
<evidence type="ECO:0000259" key="18">
    <source>
        <dbReference type="PROSITE" id="PS51192"/>
    </source>
</evidence>
<comment type="similarity">
    <text evidence="3">Belongs to the helicase family. RecQ subfamily.</text>
</comment>
<dbReference type="RefSeq" id="WP_068851888.1">
    <property type="nucleotide sequence ID" value="NZ_LYDR01000152.1"/>
</dbReference>
<comment type="catalytic activity">
    <reaction evidence="15">
        <text>Couples ATP hydrolysis with the unwinding of duplex DNA by translocating in the 3'-5' direction.</text>
        <dbReference type="EC" id="5.6.2.4"/>
    </reaction>
</comment>
<evidence type="ECO:0000256" key="12">
    <source>
        <dbReference type="ARBA" id="ARBA00023172"/>
    </source>
</evidence>
<name>A0A1C3E5P8_9PLAN</name>
<dbReference type="GO" id="GO:0006310">
    <property type="term" value="P:DNA recombination"/>
    <property type="evidence" value="ECO:0007669"/>
    <property type="project" value="UniProtKB-UniRule"/>
</dbReference>
<dbReference type="GO" id="GO:0016787">
    <property type="term" value="F:hydrolase activity"/>
    <property type="evidence" value="ECO:0007669"/>
    <property type="project" value="UniProtKB-KW"/>
</dbReference>
<dbReference type="AlphaFoldDB" id="A0A1C3E5P8"/>
<dbReference type="Pfam" id="PF16124">
    <property type="entry name" value="RecQ_Zn_bind"/>
    <property type="match status" value="1"/>
</dbReference>
<evidence type="ECO:0000256" key="11">
    <source>
        <dbReference type="ARBA" id="ARBA00023125"/>
    </source>
</evidence>
<dbReference type="NCBIfam" id="TIGR00614">
    <property type="entry name" value="recQ_fam"/>
    <property type="match status" value="1"/>
</dbReference>
<evidence type="ECO:0000256" key="14">
    <source>
        <dbReference type="ARBA" id="ARBA00023235"/>
    </source>
</evidence>
<dbReference type="FunFam" id="3.40.50.300:FF:000156">
    <property type="entry name" value="ATP-dependent DNA helicase recQ"/>
    <property type="match status" value="1"/>
</dbReference>
<dbReference type="SUPFAM" id="SSF46785">
    <property type="entry name" value="Winged helix' DNA-binding domain"/>
    <property type="match status" value="1"/>
</dbReference>
<dbReference type="SMART" id="SM00956">
    <property type="entry name" value="RQC"/>
    <property type="match status" value="1"/>
</dbReference>
<dbReference type="PROSITE" id="PS51194">
    <property type="entry name" value="HELICASE_CTER"/>
    <property type="match status" value="1"/>
</dbReference>
<dbReference type="Pfam" id="PF00270">
    <property type="entry name" value="DEAD"/>
    <property type="match status" value="1"/>
</dbReference>
<dbReference type="Pfam" id="PF09382">
    <property type="entry name" value="RQC"/>
    <property type="match status" value="1"/>
</dbReference>
<evidence type="ECO:0000313" key="20">
    <source>
        <dbReference type="EMBL" id="ODA28567.1"/>
    </source>
</evidence>
<dbReference type="SMART" id="SM00341">
    <property type="entry name" value="HRDC"/>
    <property type="match status" value="1"/>
</dbReference>
<dbReference type="NCBIfam" id="TIGR01389">
    <property type="entry name" value="recQ"/>
    <property type="match status" value="1"/>
</dbReference>
<keyword evidence="21" id="KW-1185">Reference proteome</keyword>
<dbReference type="GO" id="GO:0006281">
    <property type="term" value="P:DNA repair"/>
    <property type="evidence" value="ECO:0007669"/>
    <property type="project" value="UniProtKB-KW"/>
</dbReference>
<dbReference type="PANTHER" id="PTHR13710">
    <property type="entry name" value="DNA HELICASE RECQ FAMILY MEMBER"/>
    <property type="match status" value="1"/>
</dbReference>
<evidence type="ECO:0000256" key="5">
    <source>
        <dbReference type="ARBA" id="ARBA00022741"/>
    </source>
</evidence>
<organism evidence="20 21">
    <name type="scientific">Planctopirus hydrillae</name>
    <dbReference type="NCBI Taxonomy" id="1841610"/>
    <lineage>
        <taxon>Bacteria</taxon>
        <taxon>Pseudomonadati</taxon>
        <taxon>Planctomycetota</taxon>
        <taxon>Planctomycetia</taxon>
        <taxon>Planctomycetales</taxon>
        <taxon>Planctomycetaceae</taxon>
        <taxon>Planctopirus</taxon>
    </lineage>
</organism>
<reference evidence="20 21" key="1">
    <citation type="submission" date="2016-05" db="EMBL/GenBank/DDBJ databases">
        <title>Genomic and physiological characterization of Planctopirus sp. isolated from fresh water lake.</title>
        <authorList>
            <person name="Subhash Y."/>
            <person name="Ramana C."/>
        </authorList>
    </citation>
    <scope>NUCLEOTIDE SEQUENCE [LARGE SCALE GENOMIC DNA]</scope>
    <source>
        <strain evidence="20 21">JC280</strain>
    </source>
</reference>
<keyword evidence="7" id="KW-0378">Hydrolase</keyword>
<dbReference type="InterPro" id="IPR014001">
    <property type="entry name" value="Helicase_ATP-bd"/>
</dbReference>
<dbReference type="EMBL" id="LYDR01000152">
    <property type="protein sequence ID" value="ODA28567.1"/>
    <property type="molecule type" value="Genomic_DNA"/>
</dbReference>
<dbReference type="Gene3D" id="1.10.150.80">
    <property type="entry name" value="HRDC domain"/>
    <property type="match status" value="1"/>
</dbReference>
<dbReference type="STRING" id="1841610.A6X21_12795"/>
<evidence type="ECO:0000259" key="17">
    <source>
        <dbReference type="PROSITE" id="PS50967"/>
    </source>
</evidence>
<dbReference type="InterPro" id="IPR029491">
    <property type="entry name" value="Helicase_HTH"/>
</dbReference>
<dbReference type="GO" id="GO:0043590">
    <property type="term" value="C:bacterial nucleoid"/>
    <property type="evidence" value="ECO:0007669"/>
    <property type="project" value="TreeGrafter"/>
</dbReference>
<dbReference type="OrthoDB" id="9763310at2"/>
<dbReference type="GO" id="GO:0003677">
    <property type="term" value="F:DNA binding"/>
    <property type="evidence" value="ECO:0007669"/>
    <property type="project" value="UniProtKB-KW"/>
</dbReference>
<dbReference type="InterPro" id="IPR044876">
    <property type="entry name" value="HRDC_dom_sf"/>
</dbReference>
<evidence type="ECO:0000313" key="21">
    <source>
        <dbReference type="Proteomes" id="UP000094828"/>
    </source>
</evidence>
<keyword evidence="11" id="KW-0238">DNA-binding</keyword>
<proteinExistence type="inferred from homology"/>
<dbReference type="InterPro" id="IPR032284">
    <property type="entry name" value="RecQ_Zn-bd"/>
</dbReference>
<dbReference type="FunFam" id="3.40.50.300:FF:000296">
    <property type="entry name" value="ATP-dependent DNA helicase RecQ"/>
    <property type="match status" value="1"/>
</dbReference>
<dbReference type="SUPFAM" id="SSF47819">
    <property type="entry name" value="HRDC-like"/>
    <property type="match status" value="1"/>
</dbReference>
<keyword evidence="10" id="KW-0067">ATP-binding</keyword>
<gene>
    <name evidence="20" type="ORF">A6X21_12795</name>
</gene>
<evidence type="ECO:0000259" key="19">
    <source>
        <dbReference type="PROSITE" id="PS51194"/>
    </source>
</evidence>